<comment type="caution">
    <text evidence="1">The sequence shown here is derived from an EMBL/GenBank/DDBJ whole genome shotgun (WGS) entry which is preliminary data.</text>
</comment>
<evidence type="ECO:0000313" key="2">
    <source>
        <dbReference type="Proteomes" id="UP000580250"/>
    </source>
</evidence>
<protein>
    <submittedName>
        <fullName evidence="1">Uncharacterized protein</fullName>
    </submittedName>
</protein>
<proteinExistence type="predicted"/>
<gene>
    <name evidence="1" type="ORF">MENT_LOCUS26329</name>
</gene>
<name>A0A6V7VI77_MELEN</name>
<organism evidence="1 2">
    <name type="scientific">Meloidogyne enterolobii</name>
    <name type="common">Root-knot nematode worm</name>
    <name type="synonym">Meloidogyne mayaguensis</name>
    <dbReference type="NCBI Taxonomy" id="390850"/>
    <lineage>
        <taxon>Eukaryota</taxon>
        <taxon>Metazoa</taxon>
        <taxon>Ecdysozoa</taxon>
        <taxon>Nematoda</taxon>
        <taxon>Chromadorea</taxon>
        <taxon>Rhabditida</taxon>
        <taxon>Tylenchina</taxon>
        <taxon>Tylenchomorpha</taxon>
        <taxon>Tylenchoidea</taxon>
        <taxon>Meloidogynidae</taxon>
        <taxon>Meloidogyninae</taxon>
        <taxon>Meloidogyne</taxon>
    </lineage>
</organism>
<reference evidence="1 2" key="1">
    <citation type="submission" date="2020-08" db="EMBL/GenBank/DDBJ databases">
        <authorList>
            <person name="Koutsovoulos G."/>
            <person name="Danchin GJ E."/>
        </authorList>
    </citation>
    <scope>NUCLEOTIDE SEQUENCE [LARGE SCALE GENOMIC DNA]</scope>
</reference>
<accession>A0A6V7VI77</accession>
<dbReference type="EMBL" id="CAJEWN010000240">
    <property type="protein sequence ID" value="CAD2174645.1"/>
    <property type="molecule type" value="Genomic_DNA"/>
</dbReference>
<dbReference type="OrthoDB" id="5903833at2759"/>
<dbReference type="Proteomes" id="UP000580250">
    <property type="component" value="Unassembled WGS sequence"/>
</dbReference>
<dbReference type="AlphaFoldDB" id="A0A6V7VI77"/>
<evidence type="ECO:0000313" key="1">
    <source>
        <dbReference type="EMBL" id="CAD2174645.1"/>
    </source>
</evidence>
<sequence length="495" mass="56478">MCYINVDILKAKSEESAFEKFTKQGCGNCPENSITCRTCNSKECNTQQFFRERHFCWISKNATEQCSVSEHKRICYYAVINDNIVEQGCGNKTWNESNVRAAKCQNVHLCNTKKLFDESLFCLNKGKDELNETKSSVIQCDNECFTRRYLDGKLEQGCGNCTDVDCKSCKINFCNTKEIGVKHCWTTNGSTCSTGYYENCYTERTETNELIKGCGNCTSATCKTCTGHRCNDGNKFPYYCLNSDGQSLLECPTPDCYIDKKLNAGCGTCDGNKIGISCVDCNGFNCNSRNKLEENVFCYERKENGKEMEGSRPCIENTCFIYKDLLKGETEQISLKKYTKQGCGKCNSTSIPCRICNTTLCNTEKFFKQVNYCWGKENFVEQCDKHKFSLNCYIASDFDNKVEQGCGDLPKEFNDTPYAKCNRPLCNSKDLFDKTLFCFNKGKEEIELKKGIKQCNQKCFVHRHFDGKCLFLILENIIPSYTRFTFNVRLGLNAW</sequence>